<evidence type="ECO:0000313" key="2">
    <source>
        <dbReference type="Proteomes" id="UP001597302"/>
    </source>
</evidence>
<evidence type="ECO:0000313" key="1">
    <source>
        <dbReference type="EMBL" id="MFD1480980.1"/>
    </source>
</evidence>
<keyword evidence="2" id="KW-1185">Reference proteome</keyword>
<dbReference type="RefSeq" id="WP_131573400.1">
    <property type="nucleotide sequence ID" value="NZ_CBCSAJ010000025.1"/>
</dbReference>
<dbReference type="Proteomes" id="UP001597302">
    <property type="component" value="Unassembled WGS sequence"/>
</dbReference>
<dbReference type="EMBL" id="JBHTOQ010000016">
    <property type="protein sequence ID" value="MFD1480980.1"/>
    <property type="molecule type" value="Genomic_DNA"/>
</dbReference>
<evidence type="ECO:0008006" key="3">
    <source>
        <dbReference type="Google" id="ProtNLM"/>
    </source>
</evidence>
<organism evidence="1 2">
    <name type="scientific">Paracoccus nototheniae</name>
    <dbReference type="NCBI Taxonomy" id="2489002"/>
    <lineage>
        <taxon>Bacteria</taxon>
        <taxon>Pseudomonadati</taxon>
        <taxon>Pseudomonadota</taxon>
        <taxon>Alphaproteobacteria</taxon>
        <taxon>Rhodobacterales</taxon>
        <taxon>Paracoccaceae</taxon>
        <taxon>Paracoccus</taxon>
    </lineage>
</organism>
<comment type="caution">
    <text evidence="1">The sequence shown here is derived from an EMBL/GenBank/DDBJ whole genome shotgun (WGS) entry which is preliminary data.</text>
</comment>
<sequence length="295" mass="32543">MSKWTLEDLRRLDKRYAEEGVHMHQRPFRAAYDILGVNFAIGIGGNPEVNRIIDAYDAMMPEAKASWPGSGIGIIASIDQVRKTVFPVVFGSCQLDLWQLAGFESEKEWWEWCREDQDIAADVAFAGADIHDLTMGMNAVQGQNGAAEILWKMATSNLEDAANTLPNTFSHESVLQPICMVAELSIKASLVWGGVDPDSFRKGRDGHNLSLLVEQLAAAKPHHDDDRVHAVIKSLPPYVASRYTPAGLSRLSVVKLALGTQFIAASTLRRISGVDFATELESEGRWPGRRPAFIL</sequence>
<reference evidence="2" key="1">
    <citation type="journal article" date="2019" name="Int. J. Syst. Evol. Microbiol.">
        <title>The Global Catalogue of Microorganisms (GCM) 10K type strain sequencing project: providing services to taxonomists for standard genome sequencing and annotation.</title>
        <authorList>
            <consortium name="The Broad Institute Genomics Platform"/>
            <consortium name="The Broad Institute Genome Sequencing Center for Infectious Disease"/>
            <person name="Wu L."/>
            <person name="Ma J."/>
        </authorList>
    </citation>
    <scope>NUCLEOTIDE SEQUENCE [LARGE SCALE GENOMIC DNA]</scope>
    <source>
        <strain evidence="2">CCM 8875</strain>
    </source>
</reference>
<name>A0ABW4DTI4_9RHOB</name>
<proteinExistence type="predicted"/>
<protein>
    <recommendedName>
        <fullName evidence="3">HEPN domain-containing protein</fullName>
    </recommendedName>
</protein>
<accession>A0ABW4DTI4</accession>
<gene>
    <name evidence="1" type="ORF">ACFQ5P_06710</name>
</gene>